<evidence type="ECO:0000313" key="1">
    <source>
        <dbReference type="EMBL" id="GBN20934.1"/>
    </source>
</evidence>
<gene>
    <name evidence="1" type="ORF">AVEN_25230_1</name>
</gene>
<name>A0A4Y2M2Y7_ARAVE</name>
<proteinExistence type="predicted"/>
<dbReference type="Proteomes" id="UP000499080">
    <property type="component" value="Unassembled WGS sequence"/>
</dbReference>
<organism evidence="1 2">
    <name type="scientific">Araneus ventricosus</name>
    <name type="common">Orbweaver spider</name>
    <name type="synonym">Epeira ventricosa</name>
    <dbReference type="NCBI Taxonomy" id="182803"/>
    <lineage>
        <taxon>Eukaryota</taxon>
        <taxon>Metazoa</taxon>
        <taxon>Ecdysozoa</taxon>
        <taxon>Arthropoda</taxon>
        <taxon>Chelicerata</taxon>
        <taxon>Arachnida</taxon>
        <taxon>Araneae</taxon>
        <taxon>Araneomorphae</taxon>
        <taxon>Entelegynae</taxon>
        <taxon>Araneoidea</taxon>
        <taxon>Araneidae</taxon>
        <taxon>Araneus</taxon>
    </lineage>
</organism>
<comment type="caution">
    <text evidence="1">The sequence shown here is derived from an EMBL/GenBank/DDBJ whole genome shotgun (WGS) entry which is preliminary data.</text>
</comment>
<sequence length="142" mass="16106">MFQKCPYLQLPFTELSRSIEVKWQRKSKSHSLKILLIWSCIGILNCCPQLPMRVSKLWKIEFTVLVTGKDFEHLLGVPVALKGTGEQMAEVVIREVDRFGLRDNIIGISFDTTASNTGLIQWACTKIEREFNCVVGLPSSHP</sequence>
<evidence type="ECO:0000313" key="2">
    <source>
        <dbReference type="Proteomes" id="UP000499080"/>
    </source>
</evidence>
<keyword evidence="2" id="KW-1185">Reference proteome</keyword>
<reference evidence="1 2" key="1">
    <citation type="journal article" date="2019" name="Sci. Rep.">
        <title>Orb-weaving spider Araneus ventricosus genome elucidates the spidroin gene catalogue.</title>
        <authorList>
            <person name="Kono N."/>
            <person name="Nakamura H."/>
            <person name="Ohtoshi R."/>
            <person name="Moran D.A.P."/>
            <person name="Shinohara A."/>
            <person name="Yoshida Y."/>
            <person name="Fujiwara M."/>
            <person name="Mori M."/>
            <person name="Tomita M."/>
            <person name="Arakawa K."/>
        </authorList>
    </citation>
    <scope>NUCLEOTIDE SEQUENCE [LARGE SCALE GENOMIC DNA]</scope>
</reference>
<protein>
    <recommendedName>
        <fullName evidence="3">DUF659 domain-containing protein</fullName>
    </recommendedName>
</protein>
<dbReference type="EMBL" id="BGPR01006676">
    <property type="protein sequence ID" value="GBN20934.1"/>
    <property type="molecule type" value="Genomic_DNA"/>
</dbReference>
<evidence type="ECO:0008006" key="3">
    <source>
        <dbReference type="Google" id="ProtNLM"/>
    </source>
</evidence>
<accession>A0A4Y2M2Y7</accession>
<dbReference type="AlphaFoldDB" id="A0A4Y2M2Y7"/>